<sequence length="46" mass="5099">MVIDEKRTIDQNALQEQISKGKAIALLFVASAYLCITSQIFPSETL</sequence>
<dbReference type="EMBL" id="VBTY01000001">
    <property type="protein sequence ID" value="MDG3492974.1"/>
    <property type="molecule type" value="Genomic_DNA"/>
</dbReference>
<dbReference type="Proteomes" id="UP001152872">
    <property type="component" value="Unassembled WGS sequence"/>
</dbReference>
<organism evidence="2 3">
    <name type="scientific">Pseudanabaena catenata USMAC16</name>
    <dbReference type="NCBI Taxonomy" id="1855837"/>
    <lineage>
        <taxon>Bacteria</taxon>
        <taxon>Bacillati</taxon>
        <taxon>Cyanobacteriota</taxon>
        <taxon>Cyanophyceae</taxon>
        <taxon>Pseudanabaenales</taxon>
        <taxon>Pseudanabaenaceae</taxon>
        <taxon>Pseudanabaena</taxon>
    </lineage>
</organism>
<reference evidence="2" key="1">
    <citation type="submission" date="2019-05" db="EMBL/GenBank/DDBJ databases">
        <title>Whole genome sequencing of Pseudanabaena catenata USMAC16.</title>
        <authorList>
            <person name="Khan Z."/>
            <person name="Omar W.M."/>
            <person name="Convey P."/>
            <person name="Merican F."/>
            <person name="Najimudin N."/>
        </authorList>
    </citation>
    <scope>NUCLEOTIDE SEQUENCE</scope>
    <source>
        <strain evidence="2">USMAC16</strain>
    </source>
</reference>
<keyword evidence="1" id="KW-1133">Transmembrane helix</keyword>
<dbReference type="AlphaFoldDB" id="A0A9X4RJL2"/>
<comment type="caution">
    <text evidence="2">The sequence shown here is derived from an EMBL/GenBank/DDBJ whole genome shotgun (WGS) entry which is preliminary data.</text>
</comment>
<dbReference type="RefSeq" id="WP_158467597.1">
    <property type="nucleotide sequence ID" value="NZ_VBTY01000001.1"/>
</dbReference>
<feature type="transmembrane region" description="Helical" evidence="1">
    <location>
        <begin position="21"/>
        <end position="41"/>
    </location>
</feature>
<gene>
    <name evidence="2" type="ORF">FEV09_00210</name>
</gene>
<evidence type="ECO:0000313" key="2">
    <source>
        <dbReference type="EMBL" id="MDG3492974.1"/>
    </source>
</evidence>
<protein>
    <submittedName>
        <fullName evidence="2">Uncharacterized protein</fullName>
    </submittedName>
</protein>
<keyword evidence="1" id="KW-0812">Transmembrane</keyword>
<keyword evidence="3" id="KW-1185">Reference proteome</keyword>
<accession>A0A9X4RJL2</accession>
<evidence type="ECO:0000256" key="1">
    <source>
        <dbReference type="SAM" id="Phobius"/>
    </source>
</evidence>
<evidence type="ECO:0000313" key="3">
    <source>
        <dbReference type="Proteomes" id="UP001152872"/>
    </source>
</evidence>
<proteinExistence type="predicted"/>
<name>A0A9X4RJL2_9CYAN</name>
<keyword evidence="1" id="KW-0472">Membrane</keyword>